<accession>A0A2M9XCR3</accession>
<dbReference type="RefSeq" id="WP_100706811.1">
    <property type="nucleotide sequence ID" value="NZ_NPDL01000008.1"/>
</dbReference>
<evidence type="ECO:0000256" key="4">
    <source>
        <dbReference type="ARBA" id="ARBA00023065"/>
    </source>
</evidence>
<keyword evidence="4 7" id="KW-0406">Ion transport</keyword>
<dbReference type="GO" id="GO:0005886">
    <property type="term" value="C:plasma membrane"/>
    <property type="evidence" value="ECO:0007669"/>
    <property type="project" value="UniProtKB-SubCell"/>
</dbReference>
<evidence type="ECO:0000256" key="5">
    <source>
        <dbReference type="ARBA" id="ARBA00023136"/>
    </source>
</evidence>
<name>A0A2M9XCR3_9LEPT</name>
<comment type="function">
    <text evidence="7">F(1)F(0) ATP synthase produces ATP from ADP in the presence of a proton or sodium gradient. F-type ATPases consist of two structural domains, F(1) containing the extramembraneous catalytic core and F(0) containing the membrane proton channel, linked together by a central stalk and a peripheral stalk. During catalysis, ATP synthesis in the catalytic domain of F(1) is coupled via a rotary mechanism of the central stalk subunits to proton translocation.</text>
</comment>
<dbReference type="HAMAP" id="MF_01416">
    <property type="entry name" value="ATP_synth_delta_bact"/>
    <property type="match status" value="1"/>
</dbReference>
<comment type="subcellular location">
    <subcellularLocation>
        <location evidence="7">Cell membrane</location>
        <topology evidence="7">Peripheral membrane protein</topology>
    </subcellularLocation>
    <subcellularLocation>
        <location evidence="1">Membrane</location>
    </subcellularLocation>
</comment>
<gene>
    <name evidence="7 8" type="primary">atpH</name>
    <name evidence="8" type="ORF">CH357_11170</name>
</gene>
<keyword evidence="6 7" id="KW-0066">ATP synthesis</keyword>
<comment type="similarity">
    <text evidence="7">Belongs to the ATPase delta chain family.</text>
</comment>
<dbReference type="InterPro" id="IPR000711">
    <property type="entry name" value="ATPase_OSCP/dsu"/>
</dbReference>
<sequence length="186" mass="21118">MSYSAIPKTYAAAFADASSSPEEAEQELDSIVSIFRIEPQFRDFFDTPSVKREDKEAVLLKTFQGKISEITLNFLQVLLRRGRFSFLSEIHEALKEELDRKAGRVRAKVKSYPAMDEASLSKLREVLKEKFKSEFILEASEDPSLLGGFVVRFQDLAIDSSMKSQLKKVRQTLLDSKLPVGVVYEN</sequence>
<dbReference type="Pfam" id="PF00213">
    <property type="entry name" value="OSCP"/>
    <property type="match status" value="1"/>
</dbReference>
<organism evidence="8 9">
    <name type="scientific">Leptospira hartskeerlii</name>
    <dbReference type="NCBI Taxonomy" id="2023177"/>
    <lineage>
        <taxon>Bacteria</taxon>
        <taxon>Pseudomonadati</taxon>
        <taxon>Spirochaetota</taxon>
        <taxon>Spirochaetia</taxon>
        <taxon>Leptospirales</taxon>
        <taxon>Leptospiraceae</taxon>
        <taxon>Leptospira</taxon>
    </lineage>
</organism>
<dbReference type="AlphaFoldDB" id="A0A2M9XCR3"/>
<comment type="function">
    <text evidence="7">This protein is part of the stalk that links CF(0) to CF(1). It either transmits conformational changes from CF(0) to CF(1) or is implicated in proton conduction.</text>
</comment>
<evidence type="ECO:0000256" key="1">
    <source>
        <dbReference type="ARBA" id="ARBA00004370"/>
    </source>
</evidence>
<keyword evidence="5 7" id="KW-0472">Membrane</keyword>
<keyword evidence="3 7" id="KW-0375">Hydrogen ion transport</keyword>
<dbReference type="EMBL" id="NPDN01000005">
    <property type="protein sequence ID" value="PJZ25467.1"/>
    <property type="molecule type" value="Genomic_DNA"/>
</dbReference>
<protein>
    <recommendedName>
        <fullName evidence="7">ATP synthase subunit delta</fullName>
    </recommendedName>
    <alternativeName>
        <fullName evidence="7">ATP synthase F(1) sector subunit delta</fullName>
    </alternativeName>
    <alternativeName>
        <fullName evidence="7">F-type ATPase subunit delta</fullName>
        <shortName evidence="7">F-ATPase subunit delta</shortName>
    </alternativeName>
</protein>
<dbReference type="InterPro" id="IPR026015">
    <property type="entry name" value="ATP_synth_OSCP/delta_N_sf"/>
</dbReference>
<dbReference type="Proteomes" id="UP000232196">
    <property type="component" value="Unassembled WGS sequence"/>
</dbReference>
<keyword evidence="2 7" id="KW-0813">Transport</keyword>
<proteinExistence type="inferred from homology"/>
<dbReference type="PRINTS" id="PR00125">
    <property type="entry name" value="ATPASEDELTA"/>
</dbReference>
<keyword evidence="7" id="KW-0139">CF(1)</keyword>
<evidence type="ECO:0000256" key="7">
    <source>
        <dbReference type="HAMAP-Rule" id="MF_01416"/>
    </source>
</evidence>
<dbReference type="GO" id="GO:0046933">
    <property type="term" value="F:proton-transporting ATP synthase activity, rotational mechanism"/>
    <property type="evidence" value="ECO:0007669"/>
    <property type="project" value="UniProtKB-UniRule"/>
</dbReference>
<dbReference type="NCBIfam" id="TIGR01145">
    <property type="entry name" value="ATP_synt_delta"/>
    <property type="match status" value="1"/>
</dbReference>
<dbReference type="SUPFAM" id="SSF47928">
    <property type="entry name" value="N-terminal domain of the delta subunit of the F1F0-ATP synthase"/>
    <property type="match status" value="1"/>
</dbReference>
<keyword evidence="9" id="KW-1185">Reference proteome</keyword>
<dbReference type="OrthoDB" id="9802471at2"/>
<dbReference type="NCBIfam" id="NF009969">
    <property type="entry name" value="PRK13434.1"/>
    <property type="match status" value="1"/>
</dbReference>
<dbReference type="PANTHER" id="PTHR11910">
    <property type="entry name" value="ATP SYNTHASE DELTA CHAIN"/>
    <property type="match status" value="1"/>
</dbReference>
<evidence type="ECO:0000256" key="6">
    <source>
        <dbReference type="ARBA" id="ARBA00023310"/>
    </source>
</evidence>
<dbReference type="GO" id="GO:0045259">
    <property type="term" value="C:proton-transporting ATP synthase complex"/>
    <property type="evidence" value="ECO:0007669"/>
    <property type="project" value="UniProtKB-KW"/>
</dbReference>
<reference evidence="8 9" key="1">
    <citation type="submission" date="2017-07" db="EMBL/GenBank/DDBJ databases">
        <title>Leptospira spp. isolated from tropical soils.</title>
        <authorList>
            <person name="Thibeaux R."/>
            <person name="Iraola G."/>
            <person name="Ferres I."/>
            <person name="Bierque E."/>
            <person name="Girault D."/>
            <person name="Soupe-Gilbert M.-E."/>
            <person name="Picardeau M."/>
            <person name="Goarant C."/>
        </authorList>
    </citation>
    <scope>NUCLEOTIDE SEQUENCE [LARGE SCALE GENOMIC DNA]</scope>
    <source>
        <strain evidence="8 9">MCA1-C-A1</strain>
    </source>
</reference>
<evidence type="ECO:0000313" key="9">
    <source>
        <dbReference type="Proteomes" id="UP000232196"/>
    </source>
</evidence>
<evidence type="ECO:0000256" key="3">
    <source>
        <dbReference type="ARBA" id="ARBA00022781"/>
    </source>
</evidence>
<comment type="caution">
    <text evidence="8">The sequence shown here is derived from an EMBL/GenBank/DDBJ whole genome shotgun (WGS) entry which is preliminary data.</text>
</comment>
<evidence type="ECO:0000313" key="8">
    <source>
        <dbReference type="EMBL" id="PJZ25467.1"/>
    </source>
</evidence>
<evidence type="ECO:0000256" key="2">
    <source>
        <dbReference type="ARBA" id="ARBA00022448"/>
    </source>
</evidence>
<keyword evidence="7" id="KW-1003">Cell membrane</keyword>
<dbReference type="Gene3D" id="1.10.520.20">
    <property type="entry name" value="N-terminal domain of the delta subunit of the F1F0-ATP synthase"/>
    <property type="match status" value="1"/>
</dbReference>